<dbReference type="Proteomes" id="UP001057402">
    <property type="component" value="Chromosome 11"/>
</dbReference>
<sequence length="116" mass="13750">MLQTELHEDPLRLILQNNVQRYNMGVIPTKKTLALCDKLSVSSFRRRRLPTVLVQLQFAEHLKEVVTYIEMVHIQVGRKFLVAQNMEDFITWVDSSKIKRKVLQCNDKLDEYDMMK</sequence>
<dbReference type="EMBL" id="CM042890">
    <property type="protein sequence ID" value="KAI4312300.1"/>
    <property type="molecule type" value="Genomic_DNA"/>
</dbReference>
<gene>
    <name evidence="1" type="ORF">MLD38_037125</name>
</gene>
<comment type="caution">
    <text evidence="1">The sequence shown here is derived from an EMBL/GenBank/DDBJ whole genome shotgun (WGS) entry which is preliminary data.</text>
</comment>
<proteinExistence type="predicted"/>
<evidence type="ECO:0000313" key="1">
    <source>
        <dbReference type="EMBL" id="KAI4312300.1"/>
    </source>
</evidence>
<keyword evidence="2" id="KW-1185">Reference proteome</keyword>
<protein>
    <submittedName>
        <fullName evidence="1">Uncharacterized protein</fullName>
    </submittedName>
</protein>
<reference evidence="2" key="1">
    <citation type="journal article" date="2023" name="Front. Plant Sci.">
        <title>Chromosomal-level genome assembly of Melastoma candidum provides insights into trichome evolution.</title>
        <authorList>
            <person name="Zhong Y."/>
            <person name="Wu W."/>
            <person name="Sun C."/>
            <person name="Zou P."/>
            <person name="Liu Y."/>
            <person name="Dai S."/>
            <person name="Zhou R."/>
        </authorList>
    </citation>
    <scope>NUCLEOTIDE SEQUENCE [LARGE SCALE GENOMIC DNA]</scope>
</reference>
<name>A0ACB9LLS3_9MYRT</name>
<accession>A0ACB9LLS3</accession>
<organism evidence="1 2">
    <name type="scientific">Melastoma candidum</name>
    <dbReference type="NCBI Taxonomy" id="119954"/>
    <lineage>
        <taxon>Eukaryota</taxon>
        <taxon>Viridiplantae</taxon>
        <taxon>Streptophyta</taxon>
        <taxon>Embryophyta</taxon>
        <taxon>Tracheophyta</taxon>
        <taxon>Spermatophyta</taxon>
        <taxon>Magnoliopsida</taxon>
        <taxon>eudicotyledons</taxon>
        <taxon>Gunneridae</taxon>
        <taxon>Pentapetalae</taxon>
        <taxon>rosids</taxon>
        <taxon>malvids</taxon>
        <taxon>Myrtales</taxon>
        <taxon>Melastomataceae</taxon>
        <taxon>Melastomatoideae</taxon>
        <taxon>Melastomateae</taxon>
        <taxon>Melastoma</taxon>
    </lineage>
</organism>
<evidence type="ECO:0000313" key="2">
    <source>
        <dbReference type="Proteomes" id="UP001057402"/>
    </source>
</evidence>